<evidence type="ECO:0000313" key="2">
    <source>
        <dbReference type="EMBL" id="OIO30075.1"/>
    </source>
</evidence>
<accession>A0A1J4V289</accession>
<evidence type="ECO:0000256" key="1">
    <source>
        <dbReference type="SAM" id="MobiDB-lite"/>
    </source>
</evidence>
<dbReference type="AlphaFoldDB" id="A0A1J4V289"/>
<organism evidence="2 3">
    <name type="scientific">Candidatus Nomurabacteria bacterium CG1_02_31_12</name>
    <dbReference type="NCBI Taxonomy" id="1805280"/>
    <lineage>
        <taxon>Bacteria</taxon>
        <taxon>Candidatus Nomuraibacteriota</taxon>
    </lineage>
</organism>
<proteinExistence type="predicted"/>
<comment type="caution">
    <text evidence="2">The sequence shown here is derived from an EMBL/GenBank/DDBJ whole genome shotgun (WGS) entry which is preliminary data.</text>
</comment>
<protein>
    <submittedName>
        <fullName evidence="2">Uncharacterized protein</fullName>
    </submittedName>
</protein>
<feature type="compositionally biased region" description="Basic and acidic residues" evidence="1">
    <location>
        <begin position="133"/>
        <end position="161"/>
    </location>
</feature>
<feature type="region of interest" description="Disordered" evidence="1">
    <location>
        <begin position="131"/>
        <end position="161"/>
    </location>
</feature>
<name>A0A1J4V289_9BACT</name>
<dbReference type="Proteomes" id="UP000185769">
    <property type="component" value="Unassembled WGS sequence"/>
</dbReference>
<reference evidence="2 3" key="1">
    <citation type="journal article" date="2016" name="Environ. Microbiol.">
        <title>Genomic resolution of a cold subsurface aquifer community provides metabolic insights for novel microbes adapted to high CO concentrations.</title>
        <authorList>
            <person name="Probst A.J."/>
            <person name="Castelle C.J."/>
            <person name="Singh A."/>
            <person name="Brown C.T."/>
            <person name="Anantharaman K."/>
            <person name="Sharon I."/>
            <person name="Hug L.A."/>
            <person name="Burstein D."/>
            <person name="Emerson J.B."/>
            <person name="Thomas B.C."/>
            <person name="Banfield J.F."/>
        </authorList>
    </citation>
    <scope>NUCLEOTIDE SEQUENCE [LARGE SCALE GENOMIC DNA]</scope>
    <source>
        <strain evidence="2">CG1_02_31_12</strain>
    </source>
</reference>
<dbReference type="EMBL" id="MNVM01000003">
    <property type="protein sequence ID" value="OIO30075.1"/>
    <property type="molecule type" value="Genomic_DNA"/>
</dbReference>
<evidence type="ECO:0000313" key="3">
    <source>
        <dbReference type="Proteomes" id="UP000185769"/>
    </source>
</evidence>
<sequence length="161" mass="18253">MNENLNKIKNDSSIENKNRKLSDEEIFKLIAARLGRNEYGTIPKVVGRKRDSLHWGEYVDRIEYGQPTVGDFENAIDDVLELIKIVEETPDSKKILSRLEGIGKKSVHILRMVLAGLGDLASFNTTGGSLVSESREYERTKEDKKSPVEKLDDLSKKAKKY</sequence>
<gene>
    <name evidence="2" type="ORF">AUJ22_00190</name>
</gene>